<dbReference type="EMBL" id="BK015709">
    <property type="protein sequence ID" value="DAE21197.1"/>
    <property type="molecule type" value="Genomic_DNA"/>
</dbReference>
<proteinExistence type="predicted"/>
<name>A0A8S5QR45_9CAUD</name>
<sequence length="172" mass="19347">MDEKQKIGQAWNDLLKTFDQREMKRTLKDAYRRTGKMIAAVAKRSVEGSGINDAGKLAKGVRVRVYPRGGGFMITVKPHGKSGYIKNRHGLEKPVLMWAAEGTVERYPRSWAKRFLVNTGDGFRWVGRNRGKMPAYHFLDAAEAQGPKIVEEEIGTAIENATMKRAAKLGWL</sequence>
<reference evidence="1" key="1">
    <citation type="journal article" date="2021" name="Proc. Natl. Acad. Sci. U.S.A.">
        <title>A Catalog of Tens of Thousands of Viruses from Human Metagenomes Reveals Hidden Associations with Chronic Diseases.</title>
        <authorList>
            <person name="Tisza M.J."/>
            <person name="Buck C.B."/>
        </authorList>
    </citation>
    <scope>NUCLEOTIDE SEQUENCE</scope>
    <source>
        <strain evidence="1">Ct6oU4</strain>
    </source>
</reference>
<accession>A0A8S5QR45</accession>
<organism evidence="1">
    <name type="scientific">Siphoviridae sp. ct6oU4</name>
    <dbReference type="NCBI Taxonomy" id="2826299"/>
    <lineage>
        <taxon>Viruses</taxon>
        <taxon>Duplodnaviria</taxon>
        <taxon>Heunggongvirae</taxon>
        <taxon>Uroviricota</taxon>
        <taxon>Caudoviricetes</taxon>
    </lineage>
</organism>
<evidence type="ECO:0000313" key="1">
    <source>
        <dbReference type="EMBL" id="DAE21197.1"/>
    </source>
</evidence>
<protein>
    <submittedName>
        <fullName evidence="1">Uncharacterized protein</fullName>
    </submittedName>
</protein>